<evidence type="ECO:0000259" key="10">
    <source>
        <dbReference type="PROSITE" id="PS50893"/>
    </source>
</evidence>
<dbReference type="GO" id="GO:0005524">
    <property type="term" value="F:ATP binding"/>
    <property type="evidence" value="ECO:0007669"/>
    <property type="project" value="UniProtKB-KW"/>
</dbReference>
<feature type="region of interest" description="Disordered" evidence="8">
    <location>
        <begin position="926"/>
        <end position="946"/>
    </location>
</feature>
<evidence type="ECO:0000256" key="4">
    <source>
        <dbReference type="ARBA" id="ARBA00022741"/>
    </source>
</evidence>
<keyword evidence="4" id="KW-0547">Nucleotide-binding</keyword>
<dbReference type="PANTHER" id="PTHR24223">
    <property type="entry name" value="ATP-BINDING CASSETTE SUB-FAMILY C"/>
    <property type="match status" value="1"/>
</dbReference>
<reference evidence="11" key="1">
    <citation type="submission" date="2022-07" db="EMBL/GenBank/DDBJ databases">
        <title>Phylogenomic reconstructions and comparative analyses of Kickxellomycotina fungi.</title>
        <authorList>
            <person name="Reynolds N.K."/>
            <person name="Stajich J.E."/>
            <person name="Barry K."/>
            <person name="Grigoriev I.V."/>
            <person name="Crous P."/>
            <person name="Smith M.E."/>
        </authorList>
    </citation>
    <scope>NUCLEOTIDE SEQUENCE</scope>
    <source>
        <strain evidence="11">NBRC 100468</strain>
    </source>
</reference>
<dbReference type="OrthoDB" id="6500128at2759"/>
<dbReference type="SUPFAM" id="SSF90123">
    <property type="entry name" value="ABC transporter transmembrane region"/>
    <property type="match status" value="1"/>
</dbReference>
<evidence type="ECO:0000256" key="2">
    <source>
        <dbReference type="ARBA" id="ARBA00022448"/>
    </source>
</evidence>
<feature type="compositionally biased region" description="Basic and acidic residues" evidence="8">
    <location>
        <begin position="926"/>
        <end position="937"/>
    </location>
</feature>
<dbReference type="SUPFAM" id="SSF52540">
    <property type="entry name" value="P-loop containing nucleoside triphosphate hydrolases"/>
    <property type="match status" value="2"/>
</dbReference>
<dbReference type="PROSITE" id="PS00211">
    <property type="entry name" value="ABC_TRANSPORTER_1"/>
    <property type="match status" value="1"/>
</dbReference>
<comment type="subcellular location">
    <subcellularLocation>
        <location evidence="1">Membrane</location>
    </subcellularLocation>
</comment>
<evidence type="ECO:0000256" key="7">
    <source>
        <dbReference type="ARBA" id="ARBA00023136"/>
    </source>
</evidence>
<evidence type="ECO:0000256" key="9">
    <source>
        <dbReference type="SAM" id="Phobius"/>
    </source>
</evidence>
<dbReference type="Pfam" id="PF00664">
    <property type="entry name" value="ABC_membrane"/>
    <property type="match status" value="1"/>
</dbReference>
<dbReference type="AlphaFoldDB" id="A0A9W8DK51"/>
<accession>A0A9W8DK51</accession>
<dbReference type="GO" id="GO:0016020">
    <property type="term" value="C:membrane"/>
    <property type="evidence" value="ECO:0007669"/>
    <property type="project" value="UniProtKB-SubCell"/>
</dbReference>
<feature type="region of interest" description="Disordered" evidence="8">
    <location>
        <begin position="44"/>
        <end position="67"/>
    </location>
</feature>
<dbReference type="Pfam" id="PF00005">
    <property type="entry name" value="ABC_tran"/>
    <property type="match status" value="2"/>
</dbReference>
<keyword evidence="3 9" id="KW-0812">Transmembrane</keyword>
<keyword evidence="5" id="KW-0067">ATP-binding</keyword>
<dbReference type="GO" id="GO:0140359">
    <property type="term" value="F:ABC-type transporter activity"/>
    <property type="evidence" value="ECO:0007669"/>
    <property type="project" value="InterPro"/>
</dbReference>
<evidence type="ECO:0000256" key="5">
    <source>
        <dbReference type="ARBA" id="ARBA00022840"/>
    </source>
</evidence>
<dbReference type="InterPro" id="IPR036640">
    <property type="entry name" value="ABC1_TM_sf"/>
</dbReference>
<dbReference type="InterPro" id="IPR027417">
    <property type="entry name" value="P-loop_NTPase"/>
</dbReference>
<evidence type="ECO:0000313" key="11">
    <source>
        <dbReference type="EMBL" id="KAJ1913272.1"/>
    </source>
</evidence>
<feature type="region of interest" description="Disordered" evidence="8">
    <location>
        <begin position="1062"/>
        <end position="1136"/>
    </location>
</feature>
<feature type="transmembrane region" description="Helical" evidence="9">
    <location>
        <begin position="581"/>
        <end position="601"/>
    </location>
</feature>
<dbReference type="InterPro" id="IPR011527">
    <property type="entry name" value="ABC1_TM_dom"/>
</dbReference>
<dbReference type="CDD" id="cd03250">
    <property type="entry name" value="ABCC_MRP_domain1"/>
    <property type="match status" value="1"/>
</dbReference>
<dbReference type="InterPro" id="IPR003593">
    <property type="entry name" value="AAA+_ATPase"/>
</dbReference>
<feature type="transmembrane region" description="Helical" evidence="9">
    <location>
        <begin position="545"/>
        <end position="569"/>
    </location>
</feature>
<dbReference type="InterPro" id="IPR050173">
    <property type="entry name" value="ABC_transporter_C-like"/>
</dbReference>
<dbReference type="Proteomes" id="UP001150538">
    <property type="component" value="Unassembled WGS sequence"/>
</dbReference>
<proteinExistence type="predicted"/>
<feature type="compositionally biased region" description="Basic and acidic residues" evidence="8">
    <location>
        <begin position="47"/>
        <end position="56"/>
    </location>
</feature>
<dbReference type="InterPro" id="IPR017871">
    <property type="entry name" value="ABC_transporter-like_CS"/>
</dbReference>
<dbReference type="Gene3D" id="1.20.1560.10">
    <property type="entry name" value="ABC transporter type 1, transmembrane domain"/>
    <property type="match status" value="1"/>
</dbReference>
<evidence type="ECO:0000256" key="1">
    <source>
        <dbReference type="ARBA" id="ARBA00004370"/>
    </source>
</evidence>
<comment type="caution">
    <text evidence="11">The sequence shown here is derived from an EMBL/GenBank/DDBJ whole genome shotgun (WGS) entry which is preliminary data.</text>
</comment>
<dbReference type="PROSITE" id="PS50893">
    <property type="entry name" value="ABC_TRANSPORTER_2"/>
    <property type="match status" value="2"/>
</dbReference>
<dbReference type="CDD" id="cd03244">
    <property type="entry name" value="ABCC_MRP_domain2"/>
    <property type="match status" value="1"/>
</dbReference>
<feature type="domain" description="ABC transporter" evidence="10">
    <location>
        <begin position="940"/>
        <end position="1236"/>
    </location>
</feature>
<keyword evidence="7 9" id="KW-0472">Membrane</keyword>
<organism evidence="11 12">
    <name type="scientific">Mycoemilia scoparia</name>
    <dbReference type="NCBI Taxonomy" id="417184"/>
    <lineage>
        <taxon>Eukaryota</taxon>
        <taxon>Fungi</taxon>
        <taxon>Fungi incertae sedis</taxon>
        <taxon>Zoopagomycota</taxon>
        <taxon>Kickxellomycotina</taxon>
        <taxon>Kickxellomycetes</taxon>
        <taxon>Kickxellales</taxon>
        <taxon>Kickxellaceae</taxon>
        <taxon>Mycoemilia</taxon>
    </lineage>
</organism>
<dbReference type="GO" id="GO:0016887">
    <property type="term" value="F:ATP hydrolysis activity"/>
    <property type="evidence" value="ECO:0007669"/>
    <property type="project" value="InterPro"/>
</dbReference>
<sequence length="1268" mass="141564">MSKLLSKAENSYNVDIQKRLEYGLRGLLMDIAIEEKQFCVVPPTHYKPNDKSKTSEGSEDDKEGSKRISVQGSSWLWKPIAWIKSWFIGSKSDGSDDNDKEDNLSRDVDKSYDLKLHVGQSQNIYLELYLAIENALEAFTNFMTFVSSFIMVSLMSKRMLVSRENYHCSGANDDSTTKEQNIDNDGSDISLAIRGDADFVWNLPTVDPEKWIVDDVKGTVMLPEPFRKDVDLTKLDTDIIEYCKTTVDLKEINTEIPLGKSTLIAGPTGSGKTSLIKALMGEMCCLKGEVSFPHYQNHGHDNNGRRWEVGYVSQSPWLQNATIRENVLFGSELDVDRYKRVLYACALNQDIESFPDLDQSLIGERGIVLSGGQKQRLSMARALYSQASILIFDDCLSAVDAQTAQHLLTYCISPTSELIKGRTVIVISNQTSMCAPMADKAILMKEGRIEAQGTIKELVAKNHIEMDISQDQQADSNNKDNSVADGDKILDSYLDSFKISPIDQEAPDINLPINESLKSEKNIDVYSLSMLQTLYKFSGTSLKSWTTYLIVYILCAGFVILGDMIFTFVPIESIGTITSGVMTFFALNSLFSLFGNMGWSYSSRIHGKLRDSYENELQRMIGTRIVNAEPVYFDSTPKKEIFTAFNERSQCLAQNVINNINQFLRMMSTTTLTGILLLGSYPLFSVPLALCGACFYKVQQVFLRFKSHADDMEVKHKVGKYRYISEMSSGLNVIRAFGRQHEFMENFEKQKKASGRLNECVSLGYKWKDSINSIIYPALNCALTSMFMGLALSDVSGLSILQLLRISQSTVPSGSDYSPSSMNQETILERAIDTGVLGFMLTRIFILTVILRDIISFGSKIDETAGDIKKFFNYLNLPQEGVNRLLDNDKALDETWPQKGEIVIRDFSTSYDKHVHWLTNLPSKKDKSNAVKDKDQNPDAAPDTVIEKPHNLEPRLTLDHISFTIKGGERVGIVGRTGSGKSTLVLSLFNFLKAKSGSIEIDGVDISKIGLEDLRNKMSVITQDPSVFEADVRFNIDPFGDHSDEEILRVLDALELCEMPKPKVKGKSKDKKDADDSGSDSGSDQQQDRSSSDNDSSSRSDSDSSDTVKEEDKNDKDSKKSKPKRPFRKLEDMASGSLNSGHQQLISLARALIRKSRILVLDEPTASLDYQIDQKIQKVLRGELTKGATVLCVAHRLKTVVDYDRILVVDKGKIVEFDTPGNLLNDPGTMFYKMCIATKDFESLVKAANSNNNGCVDEAVGIQACESE</sequence>
<dbReference type="EMBL" id="JANBPU010000274">
    <property type="protein sequence ID" value="KAJ1913272.1"/>
    <property type="molecule type" value="Genomic_DNA"/>
</dbReference>
<name>A0A9W8DK51_9FUNG</name>
<evidence type="ECO:0000256" key="8">
    <source>
        <dbReference type="SAM" id="MobiDB-lite"/>
    </source>
</evidence>
<feature type="compositionally biased region" description="Basic and acidic residues" evidence="8">
    <location>
        <begin position="1086"/>
        <end position="1120"/>
    </location>
</feature>
<feature type="domain" description="ABC transporter" evidence="10">
    <location>
        <begin position="227"/>
        <end position="471"/>
    </location>
</feature>
<feature type="transmembrane region" description="Helical" evidence="9">
    <location>
        <begin position="675"/>
        <end position="696"/>
    </location>
</feature>
<keyword evidence="12" id="KW-1185">Reference proteome</keyword>
<dbReference type="Gene3D" id="3.40.50.300">
    <property type="entry name" value="P-loop containing nucleotide triphosphate hydrolases"/>
    <property type="match status" value="2"/>
</dbReference>
<evidence type="ECO:0000256" key="6">
    <source>
        <dbReference type="ARBA" id="ARBA00022989"/>
    </source>
</evidence>
<keyword evidence="2" id="KW-0813">Transport</keyword>
<keyword evidence="6 9" id="KW-1133">Transmembrane helix</keyword>
<evidence type="ECO:0000313" key="12">
    <source>
        <dbReference type="Proteomes" id="UP001150538"/>
    </source>
</evidence>
<evidence type="ECO:0000256" key="3">
    <source>
        <dbReference type="ARBA" id="ARBA00022692"/>
    </source>
</evidence>
<dbReference type="InterPro" id="IPR003439">
    <property type="entry name" value="ABC_transporter-like_ATP-bd"/>
</dbReference>
<dbReference type="SMART" id="SM00382">
    <property type="entry name" value="AAA"/>
    <property type="match status" value="2"/>
</dbReference>
<gene>
    <name evidence="11" type="ORF">H4219_005278</name>
</gene>
<protein>
    <recommendedName>
        <fullName evidence="10">ABC transporter domain-containing protein</fullName>
    </recommendedName>
</protein>